<evidence type="ECO:0000256" key="1">
    <source>
        <dbReference type="SAM" id="MobiDB-lite"/>
    </source>
</evidence>
<gene>
    <name evidence="2" type="ORF">NEE14_000745</name>
</gene>
<reference evidence="2 3" key="1">
    <citation type="submission" date="2024-02" db="EMBL/GenBank/DDBJ databases">
        <title>Whole genome sequencing of Parabacteroides sp. AD58.</title>
        <authorList>
            <person name="Chaplin A.V."/>
            <person name="Pikina A.P."/>
            <person name="Sokolova S.R."/>
            <person name="Korostin D.O."/>
            <person name="Efimov B.A."/>
        </authorList>
    </citation>
    <scope>NUCLEOTIDE SEQUENCE [LARGE SCALE GENOMIC DNA]</scope>
    <source>
        <strain evidence="2 3">AD58</strain>
    </source>
</reference>
<dbReference type="EMBL" id="CP146284">
    <property type="protein sequence ID" value="WWV66554.1"/>
    <property type="molecule type" value="Genomic_DNA"/>
</dbReference>
<feature type="region of interest" description="Disordered" evidence="1">
    <location>
        <begin position="149"/>
        <end position="171"/>
    </location>
</feature>
<keyword evidence="3" id="KW-1185">Reference proteome</keyword>
<evidence type="ECO:0000313" key="2">
    <source>
        <dbReference type="EMBL" id="WWV66554.1"/>
    </source>
</evidence>
<dbReference type="PANTHER" id="PTHR34071">
    <property type="entry name" value="5-NITROIMIDAZOLE ANTIBIOTICS RESISTANCE PROTEIN, NIMA-FAMILY-RELATED PROTEIN-RELATED"/>
    <property type="match status" value="1"/>
</dbReference>
<dbReference type="InterPro" id="IPR024747">
    <property type="entry name" value="Pyridox_Oxase-rel"/>
</dbReference>
<dbReference type="Gene3D" id="2.30.110.10">
    <property type="entry name" value="Electron Transport, Fmn-binding Protein, Chain A"/>
    <property type="match status" value="1"/>
</dbReference>
<accession>A0ABZ2IPA1</accession>
<organism evidence="2 3">
    <name type="scientific">Parabacteroides absconsus</name>
    <dbReference type="NCBI Taxonomy" id="2951805"/>
    <lineage>
        <taxon>Bacteria</taxon>
        <taxon>Pseudomonadati</taxon>
        <taxon>Bacteroidota</taxon>
        <taxon>Bacteroidia</taxon>
        <taxon>Bacteroidales</taxon>
        <taxon>Tannerellaceae</taxon>
        <taxon>Parabacteroides</taxon>
    </lineage>
</organism>
<evidence type="ECO:0000313" key="3">
    <source>
        <dbReference type="Proteomes" id="UP001320603"/>
    </source>
</evidence>
<proteinExistence type="predicted"/>
<name>A0ABZ2IPA1_9BACT</name>
<dbReference type="Pfam" id="PF12900">
    <property type="entry name" value="Pyridox_ox_2"/>
    <property type="match status" value="1"/>
</dbReference>
<dbReference type="SUPFAM" id="SSF50475">
    <property type="entry name" value="FMN-binding split barrel"/>
    <property type="match status" value="1"/>
</dbReference>
<protein>
    <submittedName>
        <fullName evidence="2">Pyridoxamine 5'-phosphate oxidase family protein</fullName>
    </submittedName>
</protein>
<dbReference type="RefSeq" id="WP_251968329.1">
    <property type="nucleotide sequence ID" value="NZ_CP146284.1"/>
</dbReference>
<dbReference type="PANTHER" id="PTHR34071:SF2">
    <property type="entry name" value="FLAVIN-NUCLEOTIDE-BINDING PROTEIN"/>
    <property type="match status" value="1"/>
</dbReference>
<dbReference type="Proteomes" id="UP001320603">
    <property type="component" value="Chromosome"/>
</dbReference>
<dbReference type="InterPro" id="IPR012349">
    <property type="entry name" value="Split_barrel_FMN-bd"/>
</dbReference>
<sequence>MRKKSREMDSHWALEVMRKAPYITVSFTRPDGTAYGVPLSLACTRDDIWYFHCAPEGDKLDAIAVHPEVCLSAVTKCQPTIGPKDGSFTLQYRSAMAFGKAEVVTDLEEKVQALRAISQRFLPQHMDAFEDAVHRSLHRTTVVRITLSAPPTGKRKQYDQNGDEMKYGRME</sequence>